<proteinExistence type="predicted"/>
<evidence type="ECO:0000313" key="2">
    <source>
        <dbReference type="Proteomes" id="UP000183832"/>
    </source>
</evidence>
<accession>A0A1J1I0I0</accession>
<dbReference type="EMBL" id="CVRI01000037">
    <property type="protein sequence ID" value="CRK93699.1"/>
    <property type="molecule type" value="Genomic_DNA"/>
</dbReference>
<reference evidence="1 2" key="1">
    <citation type="submission" date="2015-04" db="EMBL/GenBank/DDBJ databases">
        <authorList>
            <person name="Syromyatnikov M.Y."/>
            <person name="Popov V.N."/>
        </authorList>
    </citation>
    <scope>NUCLEOTIDE SEQUENCE [LARGE SCALE GENOMIC DNA]</scope>
</reference>
<gene>
    <name evidence="1" type="ORF">CLUMA_CG007227</name>
</gene>
<sequence length="68" mass="7772">MDIPKTLQTFSRLIYFLLRIINSNVQSTESSSLCKACTKSPGQIVKQQLALEGEEKKLENLHFMKLMV</sequence>
<organism evidence="1 2">
    <name type="scientific">Clunio marinus</name>
    <dbReference type="NCBI Taxonomy" id="568069"/>
    <lineage>
        <taxon>Eukaryota</taxon>
        <taxon>Metazoa</taxon>
        <taxon>Ecdysozoa</taxon>
        <taxon>Arthropoda</taxon>
        <taxon>Hexapoda</taxon>
        <taxon>Insecta</taxon>
        <taxon>Pterygota</taxon>
        <taxon>Neoptera</taxon>
        <taxon>Endopterygota</taxon>
        <taxon>Diptera</taxon>
        <taxon>Nematocera</taxon>
        <taxon>Chironomoidea</taxon>
        <taxon>Chironomidae</taxon>
        <taxon>Clunio</taxon>
    </lineage>
</organism>
<dbReference type="AlphaFoldDB" id="A0A1J1I0I0"/>
<dbReference type="Proteomes" id="UP000183832">
    <property type="component" value="Unassembled WGS sequence"/>
</dbReference>
<name>A0A1J1I0I0_9DIPT</name>
<evidence type="ECO:0000313" key="1">
    <source>
        <dbReference type="EMBL" id="CRK93699.1"/>
    </source>
</evidence>
<protein>
    <submittedName>
        <fullName evidence="1">CLUMA_CG007227, isoform A</fullName>
    </submittedName>
</protein>
<keyword evidence="2" id="KW-1185">Reference proteome</keyword>